<accession>A0A1Y1BUB3</accession>
<gene>
    <name evidence="1" type="ORF">BSFP_039740</name>
</gene>
<dbReference type="EMBL" id="AP018112">
    <property type="protein sequence ID" value="BAX61107.1"/>
    <property type="molecule type" value="Genomic_DNA"/>
</dbReference>
<protein>
    <submittedName>
        <fullName evidence="1">Uncharacterized protein</fullName>
    </submittedName>
</protein>
<proteinExistence type="predicted"/>
<dbReference type="Proteomes" id="UP000218432">
    <property type="component" value="Chromosome 2"/>
</dbReference>
<sequence length="29" mass="3213">MPHATADMRIDVRGIIRTIVAHTPPRIAC</sequence>
<evidence type="ECO:0000313" key="2">
    <source>
        <dbReference type="Proteomes" id="UP000218432"/>
    </source>
</evidence>
<name>A0A1Y1BUB3_9BURK</name>
<evidence type="ECO:0000313" key="1">
    <source>
        <dbReference type="EMBL" id="BAX61107.1"/>
    </source>
</evidence>
<organism evidence="1 2">
    <name type="scientific">Burkholderia stabilis</name>
    <dbReference type="NCBI Taxonomy" id="95485"/>
    <lineage>
        <taxon>Bacteria</taxon>
        <taxon>Pseudomonadati</taxon>
        <taxon>Pseudomonadota</taxon>
        <taxon>Betaproteobacteria</taxon>
        <taxon>Burkholderiales</taxon>
        <taxon>Burkholderiaceae</taxon>
        <taxon>Burkholderia</taxon>
        <taxon>Burkholderia cepacia complex</taxon>
    </lineage>
</organism>
<dbReference type="AlphaFoldDB" id="A0A1Y1BUB3"/>
<reference evidence="1 2" key="1">
    <citation type="journal article" date="2017" name="Genome Announc.">
        <title>Complete Genome Sequence of Burkholderia stabilis FERMP-21014.</title>
        <authorList>
            <person name="Konishi K."/>
            <person name="Kumagai T."/>
            <person name="Sakasegawa S."/>
            <person name="Tamura T."/>
        </authorList>
    </citation>
    <scope>NUCLEOTIDE SEQUENCE [LARGE SCALE GENOMIC DNA]</scope>
    <source>
        <strain evidence="1 2">FERMP-21014</strain>
    </source>
</reference>